<proteinExistence type="inferred from homology"/>
<organism evidence="4 5">
    <name type="scientific">Sphingobacterium spiritivorum</name>
    <name type="common">Flavobacterium spiritivorum</name>
    <dbReference type="NCBI Taxonomy" id="258"/>
    <lineage>
        <taxon>Bacteria</taxon>
        <taxon>Pseudomonadati</taxon>
        <taxon>Bacteroidota</taxon>
        <taxon>Sphingobacteriia</taxon>
        <taxon>Sphingobacteriales</taxon>
        <taxon>Sphingobacteriaceae</taxon>
        <taxon>Sphingobacterium</taxon>
    </lineage>
</organism>
<dbReference type="EC" id="2.6.1.42" evidence="4"/>
<dbReference type="InterPro" id="IPR043131">
    <property type="entry name" value="BCAT-like_N"/>
</dbReference>
<evidence type="ECO:0000313" key="5">
    <source>
        <dbReference type="Proteomes" id="UP000254893"/>
    </source>
</evidence>
<comment type="similarity">
    <text evidence="2">Belongs to the class-IV pyridoxal-phosphate-dependent aminotransferase family.</text>
</comment>
<accession>A0A380B8M4</accession>
<dbReference type="InterPro" id="IPR005786">
    <property type="entry name" value="B_amino_transII"/>
</dbReference>
<dbReference type="EMBL" id="UGYW01000001">
    <property type="protein sequence ID" value="SUI96814.1"/>
    <property type="molecule type" value="Genomic_DNA"/>
</dbReference>
<dbReference type="SUPFAM" id="SSF56752">
    <property type="entry name" value="D-aminoacid aminotransferase-like PLP-dependent enzymes"/>
    <property type="match status" value="1"/>
</dbReference>
<evidence type="ECO:0000256" key="2">
    <source>
        <dbReference type="ARBA" id="ARBA00009320"/>
    </source>
</evidence>
<evidence type="ECO:0000256" key="3">
    <source>
        <dbReference type="ARBA" id="ARBA00022898"/>
    </source>
</evidence>
<dbReference type="Gene3D" id="3.30.470.10">
    <property type="match status" value="1"/>
</dbReference>
<dbReference type="PANTHER" id="PTHR11825">
    <property type="entry name" value="SUBGROUP IIII AMINOTRANSFERASE"/>
    <property type="match status" value="1"/>
</dbReference>
<keyword evidence="3" id="KW-0663">Pyridoxal phosphate</keyword>
<evidence type="ECO:0000256" key="1">
    <source>
        <dbReference type="ARBA" id="ARBA00001933"/>
    </source>
</evidence>
<sequence length="160" mass="18372">MSATETHSIRVEPTQQSRLSQVDFNNLKFGKYFSDHMLVAEYENGEWTDVSVVPFGDLTISPSMSALHYGQAIFEGIKAYKFEDGTVSIFRPEKNWERFNKSAARLEMPEVPEEIFIGGLKKTITSRQKLGAECRRNLPLHQTFYVCYRSSIRCSPVCYI</sequence>
<dbReference type="PANTHER" id="PTHR11825:SF44">
    <property type="entry name" value="BRANCHED-CHAIN-AMINO-ACID AMINOTRANSFERASE"/>
    <property type="match status" value="1"/>
</dbReference>
<evidence type="ECO:0000313" key="4">
    <source>
        <dbReference type="EMBL" id="SUI96814.1"/>
    </source>
</evidence>
<dbReference type="GO" id="GO:0009081">
    <property type="term" value="P:branched-chain amino acid metabolic process"/>
    <property type="evidence" value="ECO:0007669"/>
    <property type="project" value="InterPro"/>
</dbReference>
<keyword evidence="4" id="KW-0032">Aminotransferase</keyword>
<name>A0A380B8M4_SPHSI</name>
<keyword evidence="4" id="KW-0808">Transferase</keyword>
<dbReference type="AlphaFoldDB" id="A0A380B8M4"/>
<gene>
    <name evidence="4" type="primary">ilvE_3</name>
    <name evidence="4" type="ORF">NCTC11388_00165</name>
</gene>
<protein>
    <submittedName>
        <fullName evidence="4">Probable branched-chain-amino-acid aminotransferase</fullName>
        <ecNumber evidence="4">2.6.1.42</ecNumber>
    </submittedName>
</protein>
<dbReference type="InterPro" id="IPR036038">
    <property type="entry name" value="Aminotransferase-like"/>
</dbReference>
<dbReference type="Proteomes" id="UP000254893">
    <property type="component" value="Unassembled WGS sequence"/>
</dbReference>
<dbReference type="GO" id="GO:0004084">
    <property type="term" value="F:branched-chain-amino-acid transaminase activity"/>
    <property type="evidence" value="ECO:0007669"/>
    <property type="project" value="UniProtKB-EC"/>
</dbReference>
<reference evidence="4 5" key="1">
    <citation type="submission" date="2018-06" db="EMBL/GenBank/DDBJ databases">
        <authorList>
            <consortium name="Pathogen Informatics"/>
            <person name="Doyle S."/>
        </authorList>
    </citation>
    <scope>NUCLEOTIDE SEQUENCE [LARGE SCALE GENOMIC DNA]</scope>
    <source>
        <strain evidence="4 5">NCTC11388</strain>
    </source>
</reference>
<comment type="cofactor">
    <cofactor evidence="1">
        <name>pyridoxal 5'-phosphate</name>
        <dbReference type="ChEBI" id="CHEBI:597326"/>
    </cofactor>
</comment>